<sequence>MASLETEIEMKDAQIANEEETSGELLKELEFKKHTIAELERELQKMKEKNSSLKEHIKKYNQSISPDRHTPGSNKGSSNETSEDDKKSCSSLQSSQKVARKYEVITTK</sequence>
<dbReference type="EMBL" id="ASPP01010742">
    <property type="protein sequence ID" value="ETO22428.1"/>
    <property type="molecule type" value="Genomic_DNA"/>
</dbReference>
<proteinExistence type="predicted"/>
<feature type="compositionally biased region" description="Basic and acidic residues" evidence="1">
    <location>
        <begin position="43"/>
        <end position="55"/>
    </location>
</feature>
<evidence type="ECO:0000313" key="3">
    <source>
        <dbReference type="Proteomes" id="UP000023152"/>
    </source>
</evidence>
<keyword evidence="3" id="KW-1185">Reference proteome</keyword>
<feature type="region of interest" description="Disordered" evidence="1">
    <location>
        <begin position="1"/>
        <end position="21"/>
    </location>
</feature>
<accession>X6N963</accession>
<evidence type="ECO:0000256" key="1">
    <source>
        <dbReference type="SAM" id="MobiDB-lite"/>
    </source>
</evidence>
<feature type="region of interest" description="Disordered" evidence="1">
    <location>
        <begin position="43"/>
        <end position="108"/>
    </location>
</feature>
<gene>
    <name evidence="2" type="ORF">RFI_14771</name>
</gene>
<comment type="caution">
    <text evidence="2">The sequence shown here is derived from an EMBL/GenBank/DDBJ whole genome shotgun (WGS) entry which is preliminary data.</text>
</comment>
<dbReference type="AlphaFoldDB" id="X6N963"/>
<protein>
    <submittedName>
        <fullName evidence="2">Uncharacterized protein</fullName>
    </submittedName>
</protein>
<reference evidence="2 3" key="1">
    <citation type="journal article" date="2013" name="Curr. Biol.">
        <title>The Genome of the Foraminiferan Reticulomyxa filosa.</title>
        <authorList>
            <person name="Glockner G."/>
            <person name="Hulsmann N."/>
            <person name="Schleicher M."/>
            <person name="Noegel A.A."/>
            <person name="Eichinger L."/>
            <person name="Gallinger C."/>
            <person name="Pawlowski J."/>
            <person name="Sierra R."/>
            <person name="Euteneuer U."/>
            <person name="Pillet L."/>
            <person name="Moustafa A."/>
            <person name="Platzer M."/>
            <person name="Groth M."/>
            <person name="Szafranski K."/>
            <person name="Schliwa M."/>
        </authorList>
    </citation>
    <scope>NUCLEOTIDE SEQUENCE [LARGE SCALE GENOMIC DNA]</scope>
</reference>
<feature type="compositionally biased region" description="Polar residues" evidence="1">
    <location>
        <begin position="60"/>
        <end position="80"/>
    </location>
</feature>
<dbReference type="Proteomes" id="UP000023152">
    <property type="component" value="Unassembled WGS sequence"/>
</dbReference>
<name>X6N963_RETFI</name>
<organism evidence="2 3">
    <name type="scientific">Reticulomyxa filosa</name>
    <dbReference type="NCBI Taxonomy" id="46433"/>
    <lineage>
        <taxon>Eukaryota</taxon>
        <taxon>Sar</taxon>
        <taxon>Rhizaria</taxon>
        <taxon>Retaria</taxon>
        <taxon>Foraminifera</taxon>
        <taxon>Monothalamids</taxon>
        <taxon>Reticulomyxidae</taxon>
        <taxon>Reticulomyxa</taxon>
    </lineage>
</organism>
<evidence type="ECO:0000313" key="2">
    <source>
        <dbReference type="EMBL" id="ETO22428.1"/>
    </source>
</evidence>